<dbReference type="Proteomes" id="UP000279275">
    <property type="component" value="Unassembled WGS sequence"/>
</dbReference>
<dbReference type="InterPro" id="IPR029063">
    <property type="entry name" value="SAM-dependent_MTases_sf"/>
</dbReference>
<organism evidence="1 2">
    <name type="scientific">Nocardia stercoris</name>
    <dbReference type="NCBI Taxonomy" id="2483361"/>
    <lineage>
        <taxon>Bacteria</taxon>
        <taxon>Bacillati</taxon>
        <taxon>Actinomycetota</taxon>
        <taxon>Actinomycetes</taxon>
        <taxon>Mycobacteriales</taxon>
        <taxon>Nocardiaceae</taxon>
        <taxon>Nocardia</taxon>
    </lineage>
</organism>
<protein>
    <submittedName>
        <fullName evidence="1">Class I SAM-dependent methyltransferase</fullName>
    </submittedName>
</protein>
<reference evidence="1 2" key="1">
    <citation type="submission" date="2018-10" db="EMBL/GenBank/DDBJ databases">
        <title>Isolation from cow dung.</title>
        <authorList>
            <person name="Ling L."/>
        </authorList>
    </citation>
    <scope>NUCLEOTIDE SEQUENCE [LARGE SCALE GENOMIC DNA]</scope>
    <source>
        <strain evidence="1 2">NEAU-LL90</strain>
    </source>
</reference>
<dbReference type="RefSeq" id="WP_122188637.1">
    <property type="nucleotide sequence ID" value="NZ_RFFH01000005.1"/>
</dbReference>
<dbReference type="GO" id="GO:0008168">
    <property type="term" value="F:methyltransferase activity"/>
    <property type="evidence" value="ECO:0007669"/>
    <property type="project" value="UniProtKB-KW"/>
</dbReference>
<comment type="caution">
    <text evidence="1">The sequence shown here is derived from an EMBL/GenBank/DDBJ whole genome shotgun (WGS) entry which is preliminary data.</text>
</comment>
<dbReference type="GO" id="GO:0032259">
    <property type="term" value="P:methylation"/>
    <property type="evidence" value="ECO:0007669"/>
    <property type="project" value="UniProtKB-KW"/>
</dbReference>
<name>A0A3M2L6X6_9NOCA</name>
<sequence>MTVSLDTTGKASFDDIYERPDPRDYYRRMSELDYRIPELAKPTFQKLIEDWRTDTGAAPTVLDIGCSYGVIAALLRLDTTVEYLSEHYRDGDTATHIARDRELLATRDLLPDVRFIGMDIAAPALEYATAAGLLHDYVHADLESGEATPAQRELLASADLVVSTGCVGYVTERTLLQVARASGQRLPRMAHFVLRMFSFEPMARQLADLGYRIERVPGTFPQRRFASEAERDQVLKSLHAKGIDPTGCEADGWLHAELFLCVPDEPARA</sequence>
<keyword evidence="1" id="KW-0489">Methyltransferase</keyword>
<dbReference type="EMBL" id="RFFH01000005">
    <property type="protein sequence ID" value="RMI32293.1"/>
    <property type="molecule type" value="Genomic_DNA"/>
</dbReference>
<dbReference type="OrthoDB" id="7055571at2"/>
<evidence type="ECO:0000313" key="2">
    <source>
        <dbReference type="Proteomes" id="UP000279275"/>
    </source>
</evidence>
<keyword evidence="2" id="KW-1185">Reference proteome</keyword>
<dbReference type="AlphaFoldDB" id="A0A3M2L6X6"/>
<proteinExistence type="predicted"/>
<gene>
    <name evidence="1" type="ORF">EBN03_15030</name>
</gene>
<accession>A0A3M2L6X6</accession>
<dbReference type="Gene3D" id="3.40.50.150">
    <property type="entry name" value="Vaccinia Virus protein VP39"/>
    <property type="match status" value="1"/>
</dbReference>
<keyword evidence="1" id="KW-0808">Transferase</keyword>
<dbReference type="SUPFAM" id="SSF53335">
    <property type="entry name" value="S-adenosyl-L-methionine-dependent methyltransferases"/>
    <property type="match status" value="1"/>
</dbReference>
<evidence type="ECO:0000313" key="1">
    <source>
        <dbReference type="EMBL" id="RMI32293.1"/>
    </source>
</evidence>